<evidence type="ECO:0000313" key="1">
    <source>
        <dbReference type="EMBL" id="TPG08628.1"/>
    </source>
</evidence>
<organism evidence="1 2">
    <name type="scientific">Rhodanobacter glycinis</name>
    <dbReference type="NCBI Taxonomy" id="582702"/>
    <lineage>
        <taxon>Bacteria</taxon>
        <taxon>Pseudomonadati</taxon>
        <taxon>Pseudomonadota</taxon>
        <taxon>Gammaproteobacteria</taxon>
        <taxon>Lysobacterales</taxon>
        <taxon>Rhodanobacteraceae</taxon>
        <taxon>Rhodanobacter</taxon>
    </lineage>
</organism>
<reference evidence="1 2" key="1">
    <citation type="journal article" date="2019" name="Environ. Microbiol.">
        <title>Species interactions and distinct microbial communities in high Arctic permafrost affected cryosols are associated with the CH4 and CO2 gas fluxes.</title>
        <authorList>
            <person name="Altshuler I."/>
            <person name="Hamel J."/>
            <person name="Turney S."/>
            <person name="Magnuson E."/>
            <person name="Levesque R."/>
            <person name="Greer C."/>
            <person name="Whyte L.G."/>
        </authorList>
    </citation>
    <scope>NUCLEOTIDE SEQUENCE [LARGE SCALE GENOMIC DNA]</scope>
    <source>
        <strain evidence="1 2">S13Y</strain>
    </source>
</reference>
<sequence>MMPSSLDAFIVLAPRHIMKMAKADRHEATPCAASGQLQIGTWLLAPVGLRVLEAATVAMT</sequence>
<gene>
    <name evidence="1" type="ORF">EAH88_10300</name>
</gene>
<dbReference type="AlphaFoldDB" id="A0A502C6T5"/>
<name>A0A502C6T5_9GAMM</name>
<dbReference type="EMBL" id="RCZO01000005">
    <property type="protein sequence ID" value="TPG08628.1"/>
    <property type="molecule type" value="Genomic_DNA"/>
</dbReference>
<protein>
    <submittedName>
        <fullName evidence="1">Uncharacterized protein</fullName>
    </submittedName>
</protein>
<keyword evidence="2" id="KW-1185">Reference proteome</keyword>
<evidence type="ECO:0000313" key="2">
    <source>
        <dbReference type="Proteomes" id="UP000319486"/>
    </source>
</evidence>
<proteinExistence type="predicted"/>
<comment type="caution">
    <text evidence="1">The sequence shown here is derived from an EMBL/GenBank/DDBJ whole genome shotgun (WGS) entry which is preliminary data.</text>
</comment>
<accession>A0A502C6T5</accession>
<dbReference type="Proteomes" id="UP000319486">
    <property type="component" value="Unassembled WGS sequence"/>
</dbReference>